<proteinExistence type="predicted"/>
<dbReference type="RefSeq" id="WP_196197000.1">
    <property type="nucleotide sequence ID" value="NZ_JADPRT010000013.1"/>
</dbReference>
<evidence type="ECO:0008006" key="3">
    <source>
        <dbReference type="Google" id="ProtNLM"/>
    </source>
</evidence>
<organism evidence="1 2">
    <name type="scientific">Streptacidiphilus fuscans</name>
    <dbReference type="NCBI Taxonomy" id="2789292"/>
    <lineage>
        <taxon>Bacteria</taxon>
        <taxon>Bacillati</taxon>
        <taxon>Actinomycetota</taxon>
        <taxon>Actinomycetes</taxon>
        <taxon>Kitasatosporales</taxon>
        <taxon>Streptomycetaceae</taxon>
        <taxon>Streptacidiphilus</taxon>
    </lineage>
</organism>
<dbReference type="AlphaFoldDB" id="A0A931FIJ2"/>
<gene>
    <name evidence="1" type="ORF">I2501_27830</name>
</gene>
<evidence type="ECO:0000313" key="1">
    <source>
        <dbReference type="EMBL" id="MBF9071839.1"/>
    </source>
</evidence>
<sequence length="215" mass="23609">MDDFFQRVGTRATAPWPAGRRDLHIHILPTPSEAETLTAPYRGLAESPGLHTVPAEWIHVTVLHGEPMEQLTKEEVTGIGDRLTAALAAVEPFDLVLNPATPGTVALECAGHPGEPARRLWELAREAVRAETGDRWPLLPSAYYPHVSIAYAGAEAEQADRTALKIWLSDHVADPMTVRADALQLVAQWHDGAYIRWEQLRVIPIGPSDQQPGEC</sequence>
<comment type="caution">
    <text evidence="1">The sequence shown here is derived from an EMBL/GenBank/DDBJ whole genome shotgun (WGS) entry which is preliminary data.</text>
</comment>
<accession>A0A931FIJ2</accession>
<dbReference type="Gene3D" id="3.90.1140.10">
    <property type="entry name" value="Cyclic phosphodiesterase"/>
    <property type="match status" value="1"/>
</dbReference>
<name>A0A931FIJ2_9ACTN</name>
<keyword evidence="2" id="KW-1185">Reference proteome</keyword>
<dbReference type="InterPro" id="IPR009097">
    <property type="entry name" value="Cyclic_Pdiesterase"/>
</dbReference>
<dbReference type="Pfam" id="PF13563">
    <property type="entry name" value="2_5_RNA_ligase2"/>
    <property type="match status" value="1"/>
</dbReference>
<evidence type="ECO:0000313" key="2">
    <source>
        <dbReference type="Proteomes" id="UP000657385"/>
    </source>
</evidence>
<dbReference type="Proteomes" id="UP000657385">
    <property type="component" value="Unassembled WGS sequence"/>
</dbReference>
<dbReference type="SUPFAM" id="SSF55144">
    <property type="entry name" value="LigT-like"/>
    <property type="match status" value="1"/>
</dbReference>
<reference evidence="1" key="1">
    <citation type="submission" date="2020-11" db="EMBL/GenBank/DDBJ databases">
        <title>Isolation and identification of active actinomycetes.</title>
        <authorList>
            <person name="Yu B."/>
        </authorList>
    </citation>
    <scope>NUCLEOTIDE SEQUENCE</scope>
    <source>
        <strain evidence="1">NEAU-YB345</strain>
    </source>
</reference>
<dbReference type="EMBL" id="JADPRT010000013">
    <property type="protein sequence ID" value="MBF9071839.1"/>
    <property type="molecule type" value="Genomic_DNA"/>
</dbReference>
<protein>
    <recommendedName>
        <fullName evidence="3">2'-5' RNA ligase family protein</fullName>
    </recommendedName>
</protein>